<evidence type="ECO:0000313" key="1">
    <source>
        <dbReference type="EMBL" id="KAI8046808.1"/>
    </source>
</evidence>
<dbReference type="AlphaFoldDB" id="A0A9P9Z200"/>
<gene>
    <name evidence="1" type="ORF">M5D96_003021</name>
</gene>
<sequence length="55" mass="6503">MYPSIGIFESERSKLNLSESNGSLRKDFVTAKYRHSCYHWLQSLEHQLFHLYAAI</sequence>
<evidence type="ECO:0000313" key="2">
    <source>
        <dbReference type="Proteomes" id="UP001059596"/>
    </source>
</evidence>
<keyword evidence="2" id="KW-1185">Reference proteome</keyword>
<proteinExistence type="predicted"/>
<reference evidence="1" key="1">
    <citation type="journal article" date="2023" name="Genome Biol. Evol.">
        <title>Long-read-based Genome Assembly of Drosophila gunungcola Reveals Fewer Chemosensory Genes in Flower-breeding Species.</title>
        <authorList>
            <person name="Negi A."/>
            <person name="Liao B.Y."/>
            <person name="Yeh S.D."/>
        </authorList>
    </citation>
    <scope>NUCLEOTIDE SEQUENCE</scope>
    <source>
        <strain evidence="1">Sukarami</strain>
    </source>
</reference>
<accession>A0A9P9Z200</accession>
<dbReference type="Proteomes" id="UP001059596">
    <property type="component" value="Chromosome 3R"/>
</dbReference>
<organism evidence="1 2">
    <name type="scientific">Drosophila gunungcola</name>
    <name type="common">fruit fly</name>
    <dbReference type="NCBI Taxonomy" id="103775"/>
    <lineage>
        <taxon>Eukaryota</taxon>
        <taxon>Metazoa</taxon>
        <taxon>Ecdysozoa</taxon>
        <taxon>Arthropoda</taxon>
        <taxon>Hexapoda</taxon>
        <taxon>Insecta</taxon>
        <taxon>Pterygota</taxon>
        <taxon>Neoptera</taxon>
        <taxon>Endopterygota</taxon>
        <taxon>Diptera</taxon>
        <taxon>Brachycera</taxon>
        <taxon>Muscomorpha</taxon>
        <taxon>Ephydroidea</taxon>
        <taxon>Drosophilidae</taxon>
        <taxon>Drosophila</taxon>
        <taxon>Sophophora</taxon>
    </lineage>
</organism>
<comment type="caution">
    <text evidence="1">The sequence shown here is derived from an EMBL/GenBank/DDBJ whole genome shotgun (WGS) entry which is preliminary data.</text>
</comment>
<dbReference type="EMBL" id="JAMKOV010000001">
    <property type="protein sequence ID" value="KAI8046808.1"/>
    <property type="molecule type" value="Genomic_DNA"/>
</dbReference>
<protein>
    <submittedName>
        <fullName evidence="1">Uncharacterized protein</fullName>
    </submittedName>
</protein>
<name>A0A9P9Z200_9MUSC</name>